<dbReference type="RefSeq" id="XP_009162014.1">
    <property type="nucleotide sequence ID" value="XM_009163750.1"/>
</dbReference>
<dbReference type="OrthoDB" id="10608140at2759"/>
<dbReference type="EMBL" id="KL596619">
    <property type="protein sequence ID" value="KER34241.1"/>
    <property type="molecule type" value="Genomic_DNA"/>
</dbReference>
<name>A0A075A4F7_OPIVI</name>
<reference evidence="1 2" key="1">
    <citation type="submission" date="2013-11" db="EMBL/GenBank/DDBJ databases">
        <title>Opisthorchis viverrini - life in the bile duct.</title>
        <authorList>
            <person name="Young N.D."/>
            <person name="Nagarajan N."/>
            <person name="Lin S.J."/>
            <person name="Korhonen P.K."/>
            <person name="Jex A.R."/>
            <person name="Hall R.S."/>
            <person name="Safavi-Hemami H."/>
            <person name="Kaewkong W."/>
            <person name="Bertrand D."/>
            <person name="Gao S."/>
            <person name="Seet Q."/>
            <person name="Wongkham S."/>
            <person name="Teh B.T."/>
            <person name="Wongkham C."/>
            <person name="Intapan P.M."/>
            <person name="Maleewong W."/>
            <person name="Yang X."/>
            <person name="Hu M."/>
            <person name="Wang Z."/>
            <person name="Hofmann A."/>
            <person name="Sternberg P.W."/>
            <person name="Tan P."/>
            <person name="Wang J."/>
            <person name="Gasser R.B."/>
        </authorList>
    </citation>
    <scope>NUCLEOTIDE SEQUENCE [LARGE SCALE GENOMIC DNA]</scope>
</reference>
<dbReference type="AlphaFoldDB" id="A0A075A4F7"/>
<organism evidence="1 2">
    <name type="scientific">Opisthorchis viverrini</name>
    <name type="common">Southeast Asian liver fluke</name>
    <dbReference type="NCBI Taxonomy" id="6198"/>
    <lineage>
        <taxon>Eukaryota</taxon>
        <taxon>Metazoa</taxon>
        <taxon>Spiralia</taxon>
        <taxon>Lophotrochozoa</taxon>
        <taxon>Platyhelminthes</taxon>
        <taxon>Trematoda</taxon>
        <taxon>Digenea</taxon>
        <taxon>Opisthorchiida</taxon>
        <taxon>Opisthorchiata</taxon>
        <taxon>Opisthorchiidae</taxon>
        <taxon>Opisthorchis</taxon>
    </lineage>
</organism>
<dbReference type="KEGG" id="ovi:T265_00093"/>
<dbReference type="CTD" id="20314281"/>
<gene>
    <name evidence="1" type="ORF">T265_00093</name>
</gene>
<keyword evidence="2" id="KW-1185">Reference proteome</keyword>
<evidence type="ECO:0000313" key="2">
    <source>
        <dbReference type="Proteomes" id="UP000054324"/>
    </source>
</evidence>
<proteinExistence type="predicted"/>
<protein>
    <submittedName>
        <fullName evidence="1">Uncharacterized protein</fullName>
    </submittedName>
</protein>
<dbReference type="Proteomes" id="UP000054324">
    <property type="component" value="Unassembled WGS sequence"/>
</dbReference>
<evidence type="ECO:0000313" key="1">
    <source>
        <dbReference type="EMBL" id="KER34241.1"/>
    </source>
</evidence>
<accession>A0A075A4F7</accession>
<dbReference type="GeneID" id="20314281"/>
<sequence>MQRDLNPRYIIKRCWSGVGEDSRARKMEHALMEICGEETSGTEAVCEQAFNTISAAPESEDRRGAAREFGKPSEDVGFSLVKNFDGSSSSSSSSKTASNVTTLMLHCRTTIRVKREKGGRRRVPSTEVPTPPTAQANWKLTARTPLTSITRHLLPQTGSRGPHPGRYTTPTTPKIFVISFKPFCQVMCCPPRGLRHAEGGTENNTRLRRWRLPSTDGVTGTPSWKVYNTNNTQNLRDLFQAFLPSHVLPTSRFAPC</sequence>